<organism evidence="3 4">
    <name type="scientific">Candidatus Protofrankia datiscae</name>
    <dbReference type="NCBI Taxonomy" id="2716812"/>
    <lineage>
        <taxon>Bacteria</taxon>
        <taxon>Bacillati</taxon>
        <taxon>Actinomycetota</taxon>
        <taxon>Actinomycetes</taxon>
        <taxon>Frankiales</taxon>
        <taxon>Frankiaceae</taxon>
        <taxon>Protofrankia</taxon>
    </lineage>
</organism>
<proteinExistence type="predicted"/>
<keyword evidence="4" id="KW-1185">Reference proteome</keyword>
<keyword evidence="2" id="KW-1133">Transmembrane helix</keyword>
<feature type="compositionally biased region" description="Low complexity" evidence="1">
    <location>
        <begin position="80"/>
        <end position="96"/>
    </location>
</feature>
<reference evidence="3 4" key="1">
    <citation type="submission" date="2011-05" db="EMBL/GenBank/DDBJ databases">
        <title>Complete sequence of chromosome of Frankia symbiont of Datisca glomerata.</title>
        <authorList>
            <consortium name="US DOE Joint Genome Institute"/>
            <person name="Lucas S."/>
            <person name="Han J."/>
            <person name="Lapidus A."/>
            <person name="Cheng J.-F."/>
            <person name="Goodwin L."/>
            <person name="Pitluck S."/>
            <person name="Peters L."/>
            <person name="Mikhailova N."/>
            <person name="Chertkov O."/>
            <person name="Teshima H."/>
            <person name="Han C."/>
            <person name="Tapia R."/>
            <person name="Land M."/>
            <person name="Hauser L."/>
            <person name="Kyrpides N."/>
            <person name="Ivanova N."/>
            <person name="Pagani I."/>
            <person name="Berry A."/>
            <person name="Pawlowski K."/>
            <person name="Persson T."/>
            <person name="Vanden Heuvel B."/>
            <person name="Benson D."/>
            <person name="Woyke T."/>
        </authorList>
    </citation>
    <scope>NUCLEOTIDE SEQUENCE [LARGE SCALE GENOMIC DNA]</scope>
    <source>
        <strain evidence="4">4085684</strain>
    </source>
</reference>
<keyword evidence="2" id="KW-0812">Transmembrane</keyword>
<dbReference type="KEGG" id="fsy:FsymDg_3824"/>
<dbReference type="RefSeq" id="WP_013874980.1">
    <property type="nucleotide sequence ID" value="NC_015656.1"/>
</dbReference>
<dbReference type="STRING" id="656024.FsymDg_3824"/>
<feature type="compositionally biased region" description="Low complexity" evidence="1">
    <location>
        <begin position="138"/>
        <end position="147"/>
    </location>
</feature>
<evidence type="ECO:0000256" key="1">
    <source>
        <dbReference type="SAM" id="MobiDB-lite"/>
    </source>
</evidence>
<dbReference type="AlphaFoldDB" id="F8B5V9"/>
<dbReference type="SUPFAM" id="SSF69318">
    <property type="entry name" value="Integrin alpha N-terminal domain"/>
    <property type="match status" value="1"/>
</dbReference>
<accession>F8B5V9</accession>
<feature type="compositionally biased region" description="Gly residues" evidence="1">
    <location>
        <begin position="97"/>
        <end position="106"/>
    </location>
</feature>
<gene>
    <name evidence="3" type="ordered locus">FsymDg_3824</name>
</gene>
<dbReference type="Proteomes" id="UP000001549">
    <property type="component" value="Chromosome"/>
</dbReference>
<keyword evidence="2" id="KW-0472">Membrane</keyword>
<evidence type="ECO:0000313" key="4">
    <source>
        <dbReference type="Proteomes" id="UP000001549"/>
    </source>
</evidence>
<protein>
    <submittedName>
        <fullName evidence="3">Uncharacterized protein</fullName>
    </submittedName>
</protein>
<evidence type="ECO:0000313" key="3">
    <source>
        <dbReference type="EMBL" id="AEH11101.1"/>
    </source>
</evidence>
<feature type="region of interest" description="Disordered" evidence="1">
    <location>
        <begin position="70"/>
        <end position="175"/>
    </location>
</feature>
<feature type="compositionally biased region" description="Polar residues" evidence="1">
    <location>
        <begin position="110"/>
        <end position="123"/>
    </location>
</feature>
<name>F8B5V9_9ACTN</name>
<evidence type="ECO:0000256" key="2">
    <source>
        <dbReference type="SAM" id="Phobius"/>
    </source>
</evidence>
<dbReference type="InterPro" id="IPR028994">
    <property type="entry name" value="Integrin_alpha_N"/>
</dbReference>
<sequence length="328" mass="33090">MTGLEPDELRRRLAEAVEPLQTSPDAYARIRAGALRRRRMRVPAAAFGGLALAGVIGVAYVVSEPRDSTTLVEPAAPPLTQTAGATAARTPTSSAAHGGGGGGGPVRGTITAQPSSLSTSPVTEISPLPSPSATAGRPSVSPSNINSPPLPQPVSRPAKKGDVDGDGTDDTTQLSGNTLMVTLSRFGPATLALSEVVSPPTISIIDIDADGYGELIVQTAGNADTRTFTVIKLIAARQLRQVSGSPLPLSAGLSGTHGDGFTCDGPTPGTVVVATGNATGNAASDRTYSVTYTTWRLSGESFQAVGSPTSSTVDLNTTASPFTAGCGV</sequence>
<feature type="transmembrane region" description="Helical" evidence="2">
    <location>
        <begin position="44"/>
        <end position="62"/>
    </location>
</feature>
<dbReference type="HOGENOM" id="CLU_841333_0_0_11"/>
<dbReference type="EMBL" id="CP002801">
    <property type="protein sequence ID" value="AEH11101.1"/>
    <property type="molecule type" value="Genomic_DNA"/>
</dbReference>